<proteinExistence type="inferred from homology"/>
<comment type="subcellular location">
    <subcellularLocation>
        <location evidence="1">Cell envelope</location>
    </subcellularLocation>
</comment>
<keyword evidence="3" id="KW-0677">Repeat</keyword>
<sequence>MTPIRPLFFLAILFMIHDISALTNSRDVAVLRSLKDELKNTPPSWSESDDPCGSKVWDGVTCHNSRVTGLVLTSMGLVGQVSGDMGELSELTCLDLSYNKGLTGSLPPQLGLLKNLSTLILMGCGFSGVIPTQLGNLTQLSFLDLSSNNFTGVIPPSLGFLSKLYWLGLANNQFTGSIPVSTFAKPGLNSLKKAKHFHLNDNRLSGLIPRQLFSPDMVLVHVLLNGNQFTGSIPETIV</sequence>
<evidence type="ECO:0000256" key="1">
    <source>
        <dbReference type="ARBA" id="ARBA00004196"/>
    </source>
</evidence>
<feature type="signal peptide" evidence="5">
    <location>
        <begin position="1"/>
        <end position="21"/>
    </location>
</feature>
<name>A0AAD8JE89_9APIA</name>
<reference evidence="7" key="2">
    <citation type="submission" date="2023-05" db="EMBL/GenBank/DDBJ databases">
        <authorList>
            <person name="Schelkunov M.I."/>
        </authorList>
    </citation>
    <scope>NUCLEOTIDE SEQUENCE</scope>
    <source>
        <strain evidence="7">Hsosn_3</strain>
        <tissue evidence="7">Leaf</tissue>
    </source>
</reference>
<evidence type="ECO:0000313" key="7">
    <source>
        <dbReference type="EMBL" id="KAK1401488.1"/>
    </source>
</evidence>
<keyword evidence="2" id="KW-0433">Leucine-rich repeat</keyword>
<evidence type="ECO:0000256" key="5">
    <source>
        <dbReference type="SAM" id="SignalP"/>
    </source>
</evidence>
<dbReference type="InterPro" id="IPR013210">
    <property type="entry name" value="LRR_N_plant-typ"/>
</dbReference>
<evidence type="ECO:0000313" key="8">
    <source>
        <dbReference type="Proteomes" id="UP001237642"/>
    </source>
</evidence>
<dbReference type="GO" id="GO:0016301">
    <property type="term" value="F:kinase activity"/>
    <property type="evidence" value="ECO:0007669"/>
    <property type="project" value="UniProtKB-KW"/>
</dbReference>
<comment type="similarity">
    <text evidence="4">Belongs to the polygalacturonase-inhibiting protein family.</text>
</comment>
<keyword evidence="7" id="KW-0418">Kinase</keyword>
<keyword evidence="7" id="KW-0675">Receptor</keyword>
<keyword evidence="7" id="KW-0808">Transferase</keyword>
<evidence type="ECO:0000256" key="4">
    <source>
        <dbReference type="ARBA" id="ARBA00038043"/>
    </source>
</evidence>
<gene>
    <name evidence="7" type="ORF">POM88_001093</name>
</gene>
<reference evidence="7" key="1">
    <citation type="submission" date="2023-02" db="EMBL/GenBank/DDBJ databases">
        <title>Genome of toxic invasive species Heracleum sosnowskyi carries increased number of genes despite the absence of recent whole-genome duplications.</title>
        <authorList>
            <person name="Schelkunov M."/>
            <person name="Shtratnikova V."/>
            <person name="Makarenko M."/>
            <person name="Klepikova A."/>
            <person name="Omelchenko D."/>
            <person name="Novikova G."/>
            <person name="Obukhova E."/>
            <person name="Bogdanov V."/>
            <person name="Penin A."/>
            <person name="Logacheva M."/>
        </authorList>
    </citation>
    <scope>NUCLEOTIDE SEQUENCE</scope>
    <source>
        <strain evidence="7">Hsosn_3</strain>
        <tissue evidence="7">Leaf</tissue>
    </source>
</reference>
<dbReference type="InterPro" id="IPR051848">
    <property type="entry name" value="PGIP"/>
</dbReference>
<protein>
    <submittedName>
        <fullName evidence="7">Leucine-rich repeat receptor-like protein kinase</fullName>
    </submittedName>
</protein>
<evidence type="ECO:0000259" key="6">
    <source>
        <dbReference type="Pfam" id="PF08263"/>
    </source>
</evidence>
<accession>A0AAD8JE89</accession>
<evidence type="ECO:0000256" key="2">
    <source>
        <dbReference type="ARBA" id="ARBA00022614"/>
    </source>
</evidence>
<dbReference type="InterPro" id="IPR032675">
    <property type="entry name" value="LRR_dom_sf"/>
</dbReference>
<dbReference type="InterPro" id="IPR001611">
    <property type="entry name" value="Leu-rich_rpt"/>
</dbReference>
<dbReference type="Gene3D" id="3.80.10.10">
    <property type="entry name" value="Ribonuclease Inhibitor"/>
    <property type="match status" value="1"/>
</dbReference>
<keyword evidence="5" id="KW-0732">Signal</keyword>
<dbReference type="Pfam" id="PF08263">
    <property type="entry name" value="LRRNT_2"/>
    <property type="match status" value="1"/>
</dbReference>
<dbReference type="PANTHER" id="PTHR48059:SF38">
    <property type="entry name" value="OS04G0534166 PROTEIN"/>
    <property type="match status" value="1"/>
</dbReference>
<evidence type="ECO:0000256" key="3">
    <source>
        <dbReference type="ARBA" id="ARBA00022737"/>
    </source>
</evidence>
<keyword evidence="8" id="KW-1185">Reference proteome</keyword>
<feature type="domain" description="Leucine-rich repeat-containing N-terminal plant-type" evidence="6">
    <location>
        <begin position="25"/>
        <end position="62"/>
    </location>
</feature>
<dbReference type="EMBL" id="JAUIZM010000001">
    <property type="protein sequence ID" value="KAK1401488.1"/>
    <property type="molecule type" value="Genomic_DNA"/>
</dbReference>
<dbReference type="PANTHER" id="PTHR48059">
    <property type="entry name" value="POLYGALACTURONASE INHIBITOR 1"/>
    <property type="match status" value="1"/>
</dbReference>
<dbReference type="Proteomes" id="UP001237642">
    <property type="component" value="Unassembled WGS sequence"/>
</dbReference>
<dbReference type="FunFam" id="3.80.10.10:FF:000363">
    <property type="entry name" value="Leucine-rich repeat family protein"/>
    <property type="match status" value="1"/>
</dbReference>
<dbReference type="Pfam" id="PF13855">
    <property type="entry name" value="LRR_8"/>
    <property type="match status" value="1"/>
</dbReference>
<dbReference type="Pfam" id="PF00560">
    <property type="entry name" value="LRR_1"/>
    <property type="match status" value="1"/>
</dbReference>
<dbReference type="SUPFAM" id="SSF52058">
    <property type="entry name" value="L domain-like"/>
    <property type="match status" value="1"/>
</dbReference>
<organism evidence="7 8">
    <name type="scientific">Heracleum sosnowskyi</name>
    <dbReference type="NCBI Taxonomy" id="360622"/>
    <lineage>
        <taxon>Eukaryota</taxon>
        <taxon>Viridiplantae</taxon>
        <taxon>Streptophyta</taxon>
        <taxon>Embryophyta</taxon>
        <taxon>Tracheophyta</taxon>
        <taxon>Spermatophyta</taxon>
        <taxon>Magnoliopsida</taxon>
        <taxon>eudicotyledons</taxon>
        <taxon>Gunneridae</taxon>
        <taxon>Pentapetalae</taxon>
        <taxon>asterids</taxon>
        <taxon>campanulids</taxon>
        <taxon>Apiales</taxon>
        <taxon>Apiaceae</taxon>
        <taxon>Apioideae</taxon>
        <taxon>apioid superclade</taxon>
        <taxon>Tordylieae</taxon>
        <taxon>Tordyliinae</taxon>
        <taxon>Heracleum</taxon>
    </lineage>
</organism>
<dbReference type="AlphaFoldDB" id="A0AAD8JE89"/>
<comment type="caution">
    <text evidence="7">The sequence shown here is derived from an EMBL/GenBank/DDBJ whole genome shotgun (WGS) entry which is preliminary data.</text>
</comment>
<feature type="chain" id="PRO_5042050642" evidence="5">
    <location>
        <begin position="22"/>
        <end position="238"/>
    </location>
</feature>